<comment type="cofactor">
    <cofactor evidence="3">
        <name>pyridoxal 5'-phosphate</name>
        <dbReference type="ChEBI" id="CHEBI:597326"/>
    </cofactor>
</comment>
<gene>
    <name evidence="6" type="ORF">M3I19_02960</name>
</gene>
<dbReference type="Proteomes" id="UP000831562">
    <property type="component" value="Chromosome"/>
</dbReference>
<dbReference type="GO" id="GO:0030170">
    <property type="term" value="F:pyridoxal phosphate binding"/>
    <property type="evidence" value="ECO:0007669"/>
    <property type="project" value="UniProtKB-UniRule"/>
</dbReference>
<proteinExistence type="inferred from homology"/>
<evidence type="ECO:0000256" key="4">
    <source>
        <dbReference type="RuleBase" id="RU004514"/>
    </source>
</evidence>
<evidence type="ECO:0000256" key="2">
    <source>
        <dbReference type="HAMAP-Rule" id="MF_02087"/>
    </source>
</evidence>
<dbReference type="InterPro" id="IPR001608">
    <property type="entry name" value="Ala_racemase_N"/>
</dbReference>
<name>A0A9E7DBT9_9ACTN</name>
<dbReference type="PIRSF" id="PIRSF004848">
    <property type="entry name" value="YBL036c_PLPDEIII"/>
    <property type="match status" value="1"/>
</dbReference>
<evidence type="ECO:0000256" key="1">
    <source>
        <dbReference type="ARBA" id="ARBA00022898"/>
    </source>
</evidence>
<comment type="function">
    <text evidence="2">Pyridoxal 5'-phosphate (PLP)-binding protein, which is involved in PLP homeostasis.</text>
</comment>
<dbReference type="InterPro" id="IPR011078">
    <property type="entry name" value="PyrdxlP_homeostasis"/>
</dbReference>
<evidence type="ECO:0000256" key="3">
    <source>
        <dbReference type="PIRSR" id="PIRSR004848-1"/>
    </source>
</evidence>
<keyword evidence="1 2" id="KW-0663">Pyridoxal phosphate</keyword>
<accession>A0A9E7DBT9</accession>
<organism evidence="6 7">
    <name type="scientific">Lancefieldella parvula</name>
    <dbReference type="NCBI Taxonomy" id="1382"/>
    <lineage>
        <taxon>Bacteria</taxon>
        <taxon>Bacillati</taxon>
        <taxon>Actinomycetota</taxon>
        <taxon>Coriobacteriia</taxon>
        <taxon>Coriobacteriales</taxon>
        <taxon>Atopobiaceae</taxon>
        <taxon>Lancefieldella</taxon>
    </lineage>
</organism>
<evidence type="ECO:0000313" key="6">
    <source>
        <dbReference type="EMBL" id="UQF78654.1"/>
    </source>
</evidence>
<evidence type="ECO:0000259" key="5">
    <source>
        <dbReference type="Pfam" id="PF01168"/>
    </source>
</evidence>
<evidence type="ECO:0000313" key="7">
    <source>
        <dbReference type="Proteomes" id="UP000831562"/>
    </source>
</evidence>
<dbReference type="NCBIfam" id="TIGR00044">
    <property type="entry name" value="YggS family pyridoxal phosphate-dependent enzyme"/>
    <property type="match status" value="1"/>
</dbReference>
<feature type="domain" description="Alanine racemase N-terminal" evidence="5">
    <location>
        <begin position="44"/>
        <end position="244"/>
    </location>
</feature>
<comment type="similarity">
    <text evidence="2 4">Belongs to the pyridoxal phosphate-binding protein YggS/PROSC family.</text>
</comment>
<dbReference type="AlphaFoldDB" id="A0A9E7DBT9"/>
<sequence>MYSPQEMMAMTYDSDEYLEFIKARRAQIESLVADAAKKSGRSASEIEIVAVSKTVPVEAVLAAYKAGYRVFGENRPQELTHKLTCLSETPFASEISFDMIGNLQKNKINQVVGKVRYIHSISSEHLAEAVSKRAEVKGAEESVLLEVNVSAEASKSGFSPEEVSESIQKIVELPHISVVGLMTMAPKDDPEHAKRTFSGLRELRDRLSQQVGLKLDVLSCGMSDDFTYAIEEGSTTIRLGRVLFDPAYALSGH</sequence>
<dbReference type="SUPFAM" id="SSF51419">
    <property type="entry name" value="PLP-binding barrel"/>
    <property type="match status" value="1"/>
</dbReference>
<dbReference type="Gene3D" id="3.20.20.10">
    <property type="entry name" value="Alanine racemase"/>
    <property type="match status" value="1"/>
</dbReference>
<dbReference type="EMBL" id="CP097092">
    <property type="protein sequence ID" value="UQF78654.1"/>
    <property type="molecule type" value="Genomic_DNA"/>
</dbReference>
<protein>
    <recommendedName>
        <fullName evidence="2">Pyridoxal phosphate homeostasis protein</fullName>
        <shortName evidence="2">PLP homeostasis protein</shortName>
    </recommendedName>
</protein>
<dbReference type="PANTHER" id="PTHR10146:SF14">
    <property type="entry name" value="PYRIDOXAL PHOSPHATE HOMEOSTASIS PROTEIN"/>
    <property type="match status" value="1"/>
</dbReference>
<dbReference type="Pfam" id="PF01168">
    <property type="entry name" value="Ala_racemase_N"/>
    <property type="match status" value="1"/>
</dbReference>
<dbReference type="InterPro" id="IPR029066">
    <property type="entry name" value="PLP-binding_barrel"/>
</dbReference>
<dbReference type="HAMAP" id="MF_02087">
    <property type="entry name" value="PLP_homeostasis"/>
    <property type="match status" value="1"/>
</dbReference>
<dbReference type="PANTHER" id="PTHR10146">
    <property type="entry name" value="PROLINE SYNTHETASE CO-TRANSCRIBED BACTERIAL HOMOLOG PROTEIN"/>
    <property type="match status" value="1"/>
</dbReference>
<dbReference type="FunFam" id="3.20.20.10:FF:000018">
    <property type="entry name" value="Pyridoxal phosphate homeostasis protein"/>
    <property type="match status" value="1"/>
</dbReference>
<reference evidence="6" key="1">
    <citation type="submission" date="2022-05" db="EMBL/GenBank/DDBJ databases">
        <title>Using nanopore sequencing to obtain complete genomes from saliva samples.</title>
        <authorList>
            <person name="Baker J.L."/>
        </authorList>
    </citation>
    <scope>NUCLEOTIDE SEQUENCE</scope>
    <source>
        <strain evidence="6">JCVI-JB-Lp32</strain>
    </source>
</reference>
<feature type="modified residue" description="N6-(pyridoxal phosphate)lysine" evidence="2 3">
    <location>
        <position position="53"/>
    </location>
</feature>